<evidence type="ECO:0000256" key="7">
    <source>
        <dbReference type="SAM" id="MobiDB-lite"/>
    </source>
</evidence>
<feature type="region of interest" description="Disordered" evidence="7">
    <location>
        <begin position="1111"/>
        <end position="1187"/>
    </location>
</feature>
<dbReference type="PROSITE" id="PS50856">
    <property type="entry name" value="AMOP"/>
    <property type="match status" value="1"/>
</dbReference>
<keyword evidence="2 8" id="KW-0812">Transmembrane</keyword>
<dbReference type="GO" id="GO:0005176">
    <property type="term" value="F:ErbB-2 class receptor binding"/>
    <property type="evidence" value="ECO:0007669"/>
    <property type="project" value="TreeGrafter"/>
</dbReference>
<feature type="domain" description="AMOP" evidence="10">
    <location>
        <begin position="1432"/>
        <end position="1549"/>
    </location>
</feature>
<keyword evidence="5" id="KW-1015">Disulfide bond</keyword>
<feature type="domain" description="NIDO" evidence="11">
    <location>
        <begin position="1276"/>
        <end position="1431"/>
    </location>
</feature>
<dbReference type="InterPro" id="IPR051495">
    <property type="entry name" value="Epithelial_Barrier/Signaling"/>
</dbReference>
<dbReference type="GeneID" id="104984597"/>
<feature type="compositionally biased region" description="Low complexity" evidence="7">
    <location>
        <begin position="1157"/>
        <end position="1186"/>
    </location>
</feature>
<dbReference type="GO" id="GO:0016020">
    <property type="term" value="C:membrane"/>
    <property type="evidence" value="ECO:0007669"/>
    <property type="project" value="UniProtKB-SubCell"/>
</dbReference>
<evidence type="ECO:0000256" key="6">
    <source>
        <dbReference type="PROSITE-ProRule" id="PRU00076"/>
    </source>
</evidence>
<proteinExistence type="predicted"/>
<evidence type="ECO:0000256" key="3">
    <source>
        <dbReference type="ARBA" id="ARBA00022989"/>
    </source>
</evidence>
<dbReference type="PROSITE" id="PS51233">
    <property type="entry name" value="VWFD"/>
    <property type="match status" value="1"/>
</dbReference>
<organism evidence="13 14">
    <name type="scientific">Bison bison bison</name>
    <name type="common">North American plains bison</name>
    <dbReference type="NCBI Taxonomy" id="43346"/>
    <lineage>
        <taxon>Eukaryota</taxon>
        <taxon>Metazoa</taxon>
        <taxon>Chordata</taxon>
        <taxon>Craniata</taxon>
        <taxon>Vertebrata</taxon>
        <taxon>Euteleostomi</taxon>
        <taxon>Mammalia</taxon>
        <taxon>Eutheria</taxon>
        <taxon>Laurasiatheria</taxon>
        <taxon>Artiodactyla</taxon>
        <taxon>Ruminantia</taxon>
        <taxon>Pecora</taxon>
        <taxon>Bovidae</taxon>
        <taxon>Bovinae</taxon>
        <taxon>Bison</taxon>
    </lineage>
</organism>
<dbReference type="PROSITE" id="PS51220">
    <property type="entry name" value="NIDO"/>
    <property type="match status" value="1"/>
</dbReference>
<dbReference type="CTD" id="4585"/>
<dbReference type="Pfam" id="PF00094">
    <property type="entry name" value="VWD"/>
    <property type="match status" value="1"/>
</dbReference>
<dbReference type="OrthoDB" id="4405280at2759"/>
<dbReference type="PANTHER" id="PTHR13802:SF52">
    <property type="entry name" value="MUCIN-4"/>
    <property type="match status" value="1"/>
</dbReference>
<protein>
    <submittedName>
        <fullName evidence="14">Mucin-4</fullName>
    </submittedName>
</protein>
<dbReference type="InterPro" id="IPR003886">
    <property type="entry name" value="NIDO_dom"/>
</dbReference>
<feature type="compositionally biased region" description="Low complexity" evidence="7">
    <location>
        <begin position="1118"/>
        <end position="1137"/>
    </location>
</feature>
<evidence type="ECO:0000259" key="10">
    <source>
        <dbReference type="PROSITE" id="PS50856"/>
    </source>
</evidence>
<evidence type="ECO:0000256" key="1">
    <source>
        <dbReference type="ARBA" id="ARBA00004370"/>
    </source>
</evidence>
<dbReference type="Proteomes" id="UP000515208">
    <property type="component" value="Unplaced"/>
</dbReference>
<dbReference type="SMART" id="SM00723">
    <property type="entry name" value="AMOP"/>
    <property type="match status" value="1"/>
</dbReference>
<evidence type="ECO:0000256" key="2">
    <source>
        <dbReference type="ARBA" id="ARBA00022692"/>
    </source>
</evidence>
<evidence type="ECO:0000313" key="14">
    <source>
        <dbReference type="RefSeq" id="XP_010832716.1"/>
    </source>
</evidence>
<comment type="caution">
    <text evidence="6">Lacks conserved residue(s) required for the propagation of feature annotation.</text>
</comment>
<feature type="domain" description="VWFD" evidence="12">
    <location>
        <begin position="1561"/>
        <end position="1761"/>
    </location>
</feature>
<keyword evidence="4 8" id="KW-0472">Membrane</keyword>
<name>A0A6P3GT00_BISBB</name>
<dbReference type="SMART" id="SM00216">
    <property type="entry name" value="VWD"/>
    <property type="match status" value="1"/>
</dbReference>
<dbReference type="PANTHER" id="PTHR13802">
    <property type="entry name" value="MUCIN 4-RELATED"/>
    <property type="match status" value="1"/>
</dbReference>
<dbReference type="InterPro" id="IPR001846">
    <property type="entry name" value="VWF_type-D"/>
</dbReference>
<evidence type="ECO:0000259" key="11">
    <source>
        <dbReference type="PROSITE" id="PS51220"/>
    </source>
</evidence>
<accession>A0A6P3GT00</accession>
<sequence length="2296" mass="265359">MPLSTNLNRQNVLPIKCKQYISNDISIFSEPPDSEHENHQRNTNHHHHSCENINCLIIDTCTQIYRRHFPEDISFRYNNHFIPTPCEVYTYSNIKNMENKVLSRHHCRKPEEHITNSTETYPSSLHSVNDNWTRETINFTPFHHFYWENISIFSEPPDSEHEDHQRNTNHHYHSSENINCLIIDTCTHFYRRHFPEDISFRYNNHFIPTLCEANTYSNIKNMENKNLSRHHCRKPEEHITNSTETYPSSLHSVNDNWTRETINFTPFHHFYWENINVSSEPPDSKHENHQWHSNHHHHSCENINCLIINTCTQIYRRHFPEDISFRYNNHFIPTLCEAYTYSNIKNMENKNLSRHHCRKPEEHITSSTETYPSSLHSVNDNWTRETINLTPFHHFYWENINVSSEPPDSKHENHQWHSNQRHHSCENINCLIINTCTQIYRSCENINCLIINTCTQIYRRHFPEDISFRYNNHFIPTPCEANTYSNIKNMENKNLSRYHCRKPEEHITNSTETYPSSLHSVNDNWTRETINLTPFHHFYWENINVSSEPPDSKHENHQWNSNHHHHSCENINCLIINTCTQIYRRHFPEDISFRYNNHFIPTPCEANTYSNIKNLENKNLSRHHCRKPEEHITNSTETHPSSLHSVNDNWTRETINLTPFHHFYWENINVSSEPPDSKHENHQWHSNQRHHSCENINCLIINTCTQIYRRHFPEDISFRYNNHFIPTPCEANTYSNIKNMENKNLSRYHCRKPEEHITNSTETYPSSLHSVNDNWTRETINFTPFHHFYWENISIFSEPPDSEHEDHQWNSNHHHHSCENINCLIINTCTQIYRRHFPEDISFRYNNHFIPTPCEANTYSNIKNLENKNLSRHHCRKPEEHITNSTETYPSSLHSVNDNWTRETINLTPFHHFYWENINVSSEPPDSKHENHQWHSNQRHHSCENINCLIINTCTQIYRRHFPEDISFRYNNHFIPTPCEANTYSNIKNMENKNLSRHHCRKPEEHITNSTETYPSSLHSVNDNWTRETINFTPFHHFYWENISIFSEPPDSKHENHQWHSNHHHHSCENINCLIINTCTQIYRRHFPEDISFRYNNHFIPTPSPDPAVTWSSATRFTSHPTPLSVTSTSPTVTGSTMKAETSEKSTTSQRADCGGSTASLPSTTSQTLTTSTPGTSTGTHSTAASVPVNPGKGVLLFPYGPSAGDREFVRRTVDFTSPLFKPQIGFPLGSLLWDSLYFTDNGQIIFPKSDYQIFSYPNPPLRGFSDWDSVAMVAPFWDDADFSSSRGTIFYQEYETLYDDYNTLMQKVESSINTLTKTGNYKARWTLKITWVHVPAYPAQVTIGTNTYQAILSTDGSRSYALFLYQSGGMQWTVTGRPGNPVLMGFSSGDGYFKNSQLTFHPVWEKYRPDQFLDSNSGLRGLQIYKLHREEKPNYRLRCLQWLKRQPQWPSWGWNQISCPCSWNQGVLDLRFQSISLRVSGLVAGSRQLCSFSSWRGGVCCRYGPWGELLQGWRVQSPWQLDQELELQNWCCHFNSNPSFCALYQLRRPPVSCAGYQPSSLAWMVGDPHITTLDGVNYTFNGLGDFLLVRTQDRNSSFLLQGRTAQTRSANATNFIGFAAEYRSSSLHPITVQWLLKPNNTIHVQLNNQTIAFETNGEDTKDQEIFNSSGVIMTHHGSTVSASFDGAVAISVLAISNILHISCSLSKGYQNHTEGLMGFWNGNPDDDFRMPNGSTVPKRSSEEMLFHYGMTWKINGTSLFGKRDDHLPSSFTPVFLSQLLRNTPLNKNLTSSCHGDDQCIFDVLATGSEKLGNDTRAIFRIYQQMNTTLNRYPPSIKGPDVIKAYMGQTTVVNYTSDAKDITFTLRENCTDFKLFENGTLLWTPKLLEPFTLEILASSDQGSLSSVLKPRTVVCECKAESQCLYNQTSWVNNSSLEAADCKCDGNTFGRYCNYSKDPCDEQCFPNVKCISGKGCEACPPHLTGDGRHCASLEKPFLCQNKSCPEDYCYNNGFCSVSHTLGCQPVCTCPSAFTDARCFLAGNNFTPTVHQELPLRIIQLSLTEDENASQADVNASVSAAGQLWNLELWAFLWNRQVDQTKPSTAPASGSSLRHWNIISEFQYRPEGPVIDFLNNRLLDAVVKAFLPPAPQMRAKRSGGPRNNVAFHSISRKDVNSVMALNVSMLATYLQCNGYKDYHLVYSPQAGFTCVSPCSQGYCKHGGQCQHLPDGPRCSCVPFSIYTPWGKRCEQLSMKLGAFFGILFGTLGAILLLGVAVFVILRFWGSRARLSYRLDSES</sequence>
<evidence type="ECO:0000256" key="4">
    <source>
        <dbReference type="ARBA" id="ARBA00023136"/>
    </source>
</evidence>
<dbReference type="RefSeq" id="XP_010832716.1">
    <property type="nucleotide sequence ID" value="XM_010834414.1"/>
</dbReference>
<dbReference type="InterPro" id="IPR056619">
    <property type="entry name" value="C8-3_MUC4"/>
</dbReference>
<dbReference type="Pfam" id="PF06119">
    <property type="entry name" value="NIDO"/>
    <property type="match status" value="1"/>
</dbReference>
<comment type="subcellular location">
    <subcellularLocation>
        <location evidence="1">Membrane</location>
    </subcellularLocation>
</comment>
<dbReference type="SMART" id="SM00181">
    <property type="entry name" value="EGF"/>
    <property type="match status" value="3"/>
</dbReference>
<dbReference type="PROSITE" id="PS50026">
    <property type="entry name" value="EGF_3"/>
    <property type="match status" value="1"/>
</dbReference>
<feature type="transmembrane region" description="Helical" evidence="8">
    <location>
        <begin position="2256"/>
        <end position="2282"/>
    </location>
</feature>
<keyword evidence="3 8" id="KW-1133">Transmembrane helix</keyword>
<evidence type="ECO:0000259" key="9">
    <source>
        <dbReference type="PROSITE" id="PS50026"/>
    </source>
</evidence>
<keyword evidence="6" id="KW-0245">EGF-like domain</keyword>
<reference evidence="14" key="1">
    <citation type="submission" date="2025-08" db="UniProtKB">
        <authorList>
            <consortium name="RefSeq"/>
        </authorList>
    </citation>
    <scope>IDENTIFICATION</scope>
    <source>
        <tissue evidence="14">Blood</tissue>
    </source>
</reference>
<dbReference type="SMART" id="SM00539">
    <property type="entry name" value="NIDO"/>
    <property type="match status" value="1"/>
</dbReference>
<dbReference type="GO" id="GO:0007160">
    <property type="term" value="P:cell-matrix adhesion"/>
    <property type="evidence" value="ECO:0007669"/>
    <property type="project" value="InterPro"/>
</dbReference>
<dbReference type="KEGG" id="bbis:104984597"/>
<evidence type="ECO:0000313" key="13">
    <source>
        <dbReference type="Proteomes" id="UP000515208"/>
    </source>
</evidence>
<feature type="domain" description="EGF-like" evidence="9">
    <location>
        <begin position="2209"/>
        <end position="2248"/>
    </location>
</feature>
<dbReference type="InterPro" id="IPR000742">
    <property type="entry name" value="EGF"/>
</dbReference>
<dbReference type="Pfam" id="PF23263">
    <property type="entry name" value="C8-3_MUC4"/>
    <property type="match status" value="1"/>
</dbReference>
<keyword evidence="13" id="KW-1185">Reference proteome</keyword>
<evidence type="ECO:0000259" key="12">
    <source>
        <dbReference type="PROSITE" id="PS51233"/>
    </source>
</evidence>
<evidence type="ECO:0000256" key="8">
    <source>
        <dbReference type="SAM" id="Phobius"/>
    </source>
</evidence>
<evidence type="ECO:0000256" key="5">
    <source>
        <dbReference type="ARBA" id="ARBA00023157"/>
    </source>
</evidence>
<dbReference type="InterPro" id="IPR005533">
    <property type="entry name" value="AMOP_dom"/>
</dbReference>
<gene>
    <name evidence="14" type="primary">MUC4</name>
</gene>